<evidence type="ECO:0000313" key="1">
    <source>
        <dbReference type="EMBL" id="MDJ1185800.1"/>
    </source>
</evidence>
<protein>
    <recommendedName>
        <fullName evidence="3">GerMN domain-containing protein</fullName>
    </recommendedName>
</protein>
<gene>
    <name evidence="1" type="ORF">PMH09_21690</name>
</gene>
<evidence type="ECO:0000313" key="2">
    <source>
        <dbReference type="Proteomes" id="UP001232992"/>
    </source>
</evidence>
<reference evidence="1 2" key="1">
    <citation type="submission" date="2023-01" db="EMBL/GenBank/DDBJ databases">
        <title>Novel diversity within Roseofilum (Cyanobacteria; Desertifilaceae) from marine benthic mats with descriptions of four novel species.</title>
        <authorList>
            <person name="Wang Y."/>
            <person name="Berthold D.E."/>
            <person name="Hu J."/>
            <person name="Lefler F.W."/>
            <person name="Laughinghouse H.D. IV."/>
        </authorList>
    </citation>
    <scope>NUCLEOTIDE SEQUENCE [LARGE SCALE GENOMIC DNA]</scope>
    <source>
        <strain evidence="1 2">BLCC-M143</strain>
    </source>
</reference>
<dbReference type="Proteomes" id="UP001232992">
    <property type="component" value="Unassembled WGS sequence"/>
</dbReference>
<sequence>MIRYWHKGAMALLTGMIVVVLNGCAISSTSSSPSATLSVSGDSEFAAVNLNAERQTVTFYYPDALCETFISTPIEVSVADGLSETVNRVIEQGTTADFRIAGYRIQPEPGENKVAIDFRLAPDSQRVFVSLSTCERFALLGSLRKTLTEHEAWNIDEVSFTYRGRAIAF</sequence>
<organism evidence="1 2">
    <name type="scientific">Roseofilum casamattae BLCC-M143</name>
    <dbReference type="NCBI Taxonomy" id="3022442"/>
    <lineage>
        <taxon>Bacteria</taxon>
        <taxon>Bacillati</taxon>
        <taxon>Cyanobacteriota</taxon>
        <taxon>Cyanophyceae</taxon>
        <taxon>Desertifilales</taxon>
        <taxon>Desertifilaceae</taxon>
        <taxon>Roseofilum</taxon>
        <taxon>Roseofilum casamattae</taxon>
    </lineage>
</organism>
<keyword evidence="2" id="KW-1185">Reference proteome</keyword>
<name>A0ABT7C2Z9_9CYAN</name>
<accession>A0ABT7C2Z9</accession>
<comment type="caution">
    <text evidence="1">The sequence shown here is derived from an EMBL/GenBank/DDBJ whole genome shotgun (WGS) entry which is preliminary data.</text>
</comment>
<evidence type="ECO:0008006" key="3">
    <source>
        <dbReference type="Google" id="ProtNLM"/>
    </source>
</evidence>
<proteinExistence type="predicted"/>
<dbReference type="RefSeq" id="WP_283760437.1">
    <property type="nucleotide sequence ID" value="NZ_JAQOSQ010000051.1"/>
</dbReference>
<dbReference type="EMBL" id="JAQOSQ010000051">
    <property type="protein sequence ID" value="MDJ1185800.1"/>
    <property type="molecule type" value="Genomic_DNA"/>
</dbReference>